<dbReference type="PROSITE" id="PS51257">
    <property type="entry name" value="PROKAR_LIPOPROTEIN"/>
    <property type="match status" value="1"/>
</dbReference>
<keyword evidence="2" id="KW-0732">Signal</keyword>
<feature type="compositionally biased region" description="Low complexity" evidence="1">
    <location>
        <begin position="80"/>
        <end position="110"/>
    </location>
</feature>
<evidence type="ECO:0000313" key="4">
    <source>
        <dbReference type="Proteomes" id="UP001255050"/>
    </source>
</evidence>
<organism evidence="3 4">
    <name type="scientific">Staphylococcus coagulans</name>
    <dbReference type="NCBI Taxonomy" id="74706"/>
    <lineage>
        <taxon>Bacteria</taxon>
        <taxon>Bacillati</taxon>
        <taxon>Bacillota</taxon>
        <taxon>Bacilli</taxon>
        <taxon>Bacillales</taxon>
        <taxon>Staphylococcaceae</taxon>
        <taxon>Staphylococcus</taxon>
    </lineage>
</organism>
<feature type="signal peptide" evidence="2">
    <location>
        <begin position="1"/>
        <end position="19"/>
    </location>
</feature>
<evidence type="ECO:0008006" key="5">
    <source>
        <dbReference type="Google" id="ProtNLM"/>
    </source>
</evidence>
<protein>
    <recommendedName>
        <fullName evidence="5">Lipoprotein</fullName>
    </recommendedName>
</protein>
<feature type="compositionally biased region" description="Basic and acidic residues" evidence="1">
    <location>
        <begin position="23"/>
        <end position="70"/>
    </location>
</feature>
<feature type="compositionally biased region" description="Polar residues" evidence="1">
    <location>
        <begin position="120"/>
        <end position="136"/>
    </location>
</feature>
<name>A0ABU1F1K7_9STAP</name>
<feature type="region of interest" description="Disordered" evidence="1">
    <location>
        <begin position="17"/>
        <end position="168"/>
    </location>
</feature>
<gene>
    <name evidence="3" type="ORF">RCO12_11280</name>
</gene>
<proteinExistence type="predicted"/>
<dbReference type="Proteomes" id="UP001255050">
    <property type="component" value="Unassembled WGS sequence"/>
</dbReference>
<evidence type="ECO:0000313" key="3">
    <source>
        <dbReference type="EMBL" id="MDR5604013.1"/>
    </source>
</evidence>
<feature type="chain" id="PRO_5047060470" description="Lipoprotein" evidence="2">
    <location>
        <begin position="20"/>
        <end position="168"/>
    </location>
</feature>
<keyword evidence="4" id="KW-1185">Reference proteome</keyword>
<dbReference type="RefSeq" id="WP_309552154.1">
    <property type="nucleotide sequence ID" value="NZ_JAVJGV010000086.1"/>
</dbReference>
<dbReference type="EMBL" id="JAVJGV010000086">
    <property type="protein sequence ID" value="MDR5604013.1"/>
    <property type="molecule type" value="Genomic_DNA"/>
</dbReference>
<accession>A0ABU1F1K7</accession>
<comment type="caution">
    <text evidence="3">The sequence shown here is derived from an EMBL/GenBank/DDBJ whole genome shotgun (WGS) entry which is preliminary data.</text>
</comment>
<evidence type="ECO:0000256" key="1">
    <source>
        <dbReference type="SAM" id="MobiDB-lite"/>
    </source>
</evidence>
<reference evidence="3 4" key="1">
    <citation type="submission" date="2023-08" db="EMBL/GenBank/DDBJ databases">
        <title>Whole genome sequencing of Staphylococcus coagulans NN-2474.</title>
        <authorList>
            <person name="Kropotov V.S."/>
            <person name="Boriskina E.V."/>
            <person name="Gordinskaya N.A."/>
            <person name="Shkurkina I.S."/>
            <person name="Kryazhev D.V."/>
            <person name="Alekseeva A.E."/>
            <person name="Makhova M.A."/>
        </authorList>
    </citation>
    <scope>NUCLEOTIDE SEQUENCE [LARGE SCALE GENOMIC DNA]</scope>
    <source>
        <strain evidence="3 4">NN-2474</strain>
    </source>
</reference>
<sequence>MKRLVFLLFASILVLSACGNNVQKEEPKKENQSKEKKLDKDKGNKKEKDKDNQNKEAAKEPKQQSDEQPKSQEQTVELPQQQTQNNGYQQPEQQASQNYVPQQNTQVQQNEKQRVDLNSMPPTDFSTEGMSEQAQRQIEELTIQKDFHGLPQEEYNDRVSEIINNDNQ</sequence>
<feature type="compositionally biased region" description="Basic and acidic residues" evidence="1">
    <location>
        <begin position="137"/>
        <end position="148"/>
    </location>
</feature>
<evidence type="ECO:0000256" key="2">
    <source>
        <dbReference type="SAM" id="SignalP"/>
    </source>
</evidence>